<dbReference type="EMBL" id="MU393426">
    <property type="protein sequence ID" value="KAI4870074.1"/>
    <property type="molecule type" value="Genomic_DNA"/>
</dbReference>
<gene>
    <name evidence="1" type="ORF">F4820DRAFT_404993</name>
</gene>
<comment type="caution">
    <text evidence="1">The sequence shown here is derived from an EMBL/GenBank/DDBJ whole genome shotgun (WGS) entry which is preliminary data.</text>
</comment>
<organism evidence="1 2">
    <name type="scientific">Hypoxylon rubiginosum</name>
    <dbReference type="NCBI Taxonomy" id="110542"/>
    <lineage>
        <taxon>Eukaryota</taxon>
        <taxon>Fungi</taxon>
        <taxon>Dikarya</taxon>
        <taxon>Ascomycota</taxon>
        <taxon>Pezizomycotina</taxon>
        <taxon>Sordariomycetes</taxon>
        <taxon>Xylariomycetidae</taxon>
        <taxon>Xylariales</taxon>
        <taxon>Hypoxylaceae</taxon>
        <taxon>Hypoxylon</taxon>
    </lineage>
</organism>
<accession>A0ACB9ZFX3</accession>
<name>A0ACB9ZFX3_9PEZI</name>
<dbReference type="Proteomes" id="UP001497700">
    <property type="component" value="Unassembled WGS sequence"/>
</dbReference>
<protein>
    <submittedName>
        <fullName evidence="1">DNA/RNA polymerase</fullName>
    </submittedName>
</protein>
<evidence type="ECO:0000313" key="1">
    <source>
        <dbReference type="EMBL" id="KAI4870074.1"/>
    </source>
</evidence>
<sequence>MLVRPLPARRSLSLPRISSAKRPQLVARNPSIHSFRTSSRIFLTARPELLLRRRNISQDAYNPIFQRSLATAISDPIRQDENIFSNNYIHPLPRPRLSDIRPFDPSSPLLLKFEDDPAPRSRINSHGIPGGVDEMLSVFDACLQVGKLDRAALVLARFGDKPILPGHDLIVLHNQYLRTAIDKAFEQPDSEWASSLHKWYELHIRGKGLPQTSETVACMLKVSLLSSQGSRLERLVTRYMGMLPDDAIYQVLSEVDILTQQDIGVISSIYQPATQMLDDLEFPLQDEEPHWPTEEASPAQVTNLFEAKPEQDDTPEVMAVPQKGLGLKSLRGILSFFSKIKGLDISKLPLAERREVQARLEQDCVDAAIARWREENQALMKMGLSSTLSTNALNSQLYEWHYALERKLEEEFALFEESETRERKNAEDQDRCLYAPFLRQSNPTRLAAVTIMSVLNAISAAGADKGIQLSLLLTQLSKSIEEDVRYLVRHKRLESKFKKLRKSKVRREEATSTDSSTAQSAAGVETNSNIVQAPTHDTKSWPVLIKTKVGVVLLSALMDTAKMNVVREHPETKVLVRQKQPAMAHTTIHRKGKKVGLVMPNKFLVEVLKREPRGDFLARHLPMLVEPEPWTKFDKGGFIEYPAQLVRVKNGEKDQRIYAEAAVERGDMEQVSKGLDVLGRTGWRINPRVFDMVLEAWNSGEELANIPPLDPEIPVPPEPEPSDNPLQRREWVRAVKAVENKKSGLHSQRCFMNFQLEIARAFKDQTFYFPHNMDFRGRAYPIPTYLNHMGADHVRGLLYFSKGKELGENGLRWLKVHLANVFGYDKASLKEREQFAMDHLNDIYDSATNPLAGDRWWLQAEDAWQCLAACFELKAALESPDPTKYVSHLPVHQDGTCNGLQHYAALGGDIWGAQQVNLLPGDRPADVYSAVAELVKQSIAEDLKVGNIFAKAIDGKITRKVVKQTVMTNVYGVTFVGAKAQVLKQLDAAYPNLRQEAGIPTTMIASYVATKIFKALSSMFRGAHDIQYWLGECAGRICRALTPEQIERIANGETASTKKASSNPRLKKAKRKYNEDIITQFNSTIVWTTPLRMPVVQPYRKSETRVITTSLQDLNLQVPERSDPVNRRKQLQAFPPNFIHSLDASHMLLSALECDELGLSFAAVHDSFWTHAADIDVMNSVLRDSFVKIHSDDVIGRLLSEFKARYKGSVYLTRVGRNAPTEAKIMKLRKETKHTLKAELFEERERLRLLMSSDPEEVQKGREMVTPASIFEEMSVVQPLTAIDEMESLGLGNIPVEDAAETIEAVLNEEDHDELNAISDDQDVADMLVPEDSEQLKSMLGTNRFESHVTGQAQREAKEANTKTKAKSNYTGVSLWLPLTFPEVPKKGGFDVSRLKESKYFFS</sequence>
<evidence type="ECO:0000313" key="2">
    <source>
        <dbReference type="Proteomes" id="UP001497700"/>
    </source>
</evidence>
<keyword evidence="2" id="KW-1185">Reference proteome</keyword>
<reference evidence="1 2" key="1">
    <citation type="journal article" date="2022" name="New Phytol.">
        <title>Ecological generalism drives hyperdiversity of secondary metabolite gene clusters in xylarialean endophytes.</title>
        <authorList>
            <person name="Franco M.E.E."/>
            <person name="Wisecaver J.H."/>
            <person name="Arnold A.E."/>
            <person name="Ju Y.M."/>
            <person name="Slot J.C."/>
            <person name="Ahrendt S."/>
            <person name="Moore L.P."/>
            <person name="Eastman K.E."/>
            <person name="Scott K."/>
            <person name="Konkel Z."/>
            <person name="Mondo S.J."/>
            <person name="Kuo A."/>
            <person name="Hayes R.D."/>
            <person name="Haridas S."/>
            <person name="Andreopoulos B."/>
            <person name="Riley R."/>
            <person name="LaButti K."/>
            <person name="Pangilinan J."/>
            <person name="Lipzen A."/>
            <person name="Amirebrahimi M."/>
            <person name="Yan J."/>
            <person name="Adam C."/>
            <person name="Keymanesh K."/>
            <person name="Ng V."/>
            <person name="Louie K."/>
            <person name="Northen T."/>
            <person name="Drula E."/>
            <person name="Henrissat B."/>
            <person name="Hsieh H.M."/>
            <person name="Youens-Clark K."/>
            <person name="Lutzoni F."/>
            <person name="Miadlikowska J."/>
            <person name="Eastwood D.C."/>
            <person name="Hamelin R.C."/>
            <person name="Grigoriev I.V."/>
            <person name="U'Ren J.M."/>
        </authorList>
    </citation>
    <scope>NUCLEOTIDE SEQUENCE [LARGE SCALE GENOMIC DNA]</scope>
    <source>
        <strain evidence="1 2">CBS 119005</strain>
    </source>
</reference>
<proteinExistence type="predicted"/>